<keyword evidence="3" id="KW-1185">Reference proteome</keyword>
<keyword evidence="1" id="KW-0812">Transmembrane</keyword>
<evidence type="ECO:0000313" key="2">
    <source>
        <dbReference type="EMBL" id="SDJ90529.1"/>
    </source>
</evidence>
<protein>
    <submittedName>
        <fullName evidence="2">Uncharacterized protein</fullName>
    </submittedName>
</protein>
<dbReference type="EMBL" id="FNFE01000002">
    <property type="protein sequence ID" value="SDJ90529.1"/>
    <property type="molecule type" value="Genomic_DNA"/>
</dbReference>
<dbReference type="Proteomes" id="UP000198882">
    <property type="component" value="Unassembled WGS sequence"/>
</dbReference>
<evidence type="ECO:0000256" key="1">
    <source>
        <dbReference type="SAM" id="Phobius"/>
    </source>
</evidence>
<reference evidence="3" key="1">
    <citation type="submission" date="2016-10" db="EMBL/GenBank/DDBJ databases">
        <authorList>
            <person name="Varghese N."/>
            <person name="Submissions S."/>
        </authorList>
    </citation>
    <scope>NUCLEOTIDE SEQUENCE [LARGE SCALE GENOMIC DNA]</scope>
    <source>
        <strain evidence="3">B4,CECT 8067,JCM 17497</strain>
    </source>
</reference>
<keyword evidence="1" id="KW-0472">Membrane</keyword>
<accession>A0A1G8XIU9</accession>
<dbReference type="AlphaFoldDB" id="A0A1G8XIU9"/>
<feature type="transmembrane region" description="Helical" evidence="1">
    <location>
        <begin position="45"/>
        <end position="65"/>
    </location>
</feature>
<evidence type="ECO:0000313" key="3">
    <source>
        <dbReference type="Proteomes" id="UP000198882"/>
    </source>
</evidence>
<organism evidence="2 3">
    <name type="scientific">Natronorubrum texcoconense</name>
    <dbReference type="NCBI Taxonomy" id="1095776"/>
    <lineage>
        <taxon>Archaea</taxon>
        <taxon>Methanobacteriati</taxon>
        <taxon>Methanobacteriota</taxon>
        <taxon>Stenosarchaea group</taxon>
        <taxon>Halobacteria</taxon>
        <taxon>Halobacteriales</taxon>
        <taxon>Natrialbaceae</taxon>
        <taxon>Natronorubrum</taxon>
    </lineage>
</organism>
<keyword evidence="1" id="KW-1133">Transmembrane helix</keyword>
<sequence>MWVVSTVMQTLVAIVGLVVVLFALGQAIGTDLLGMTAQALSTQTGQWLVIAVVAFIGMGAAMRAMRFTRA</sequence>
<name>A0A1G8XIU9_9EURY</name>
<gene>
    <name evidence="2" type="ORF">SAMN04515672_1776</name>
</gene>
<proteinExistence type="predicted"/>